<proteinExistence type="predicted"/>
<protein>
    <submittedName>
        <fullName evidence="2">Uncharacterized protein</fullName>
    </submittedName>
</protein>
<evidence type="ECO:0000313" key="2">
    <source>
        <dbReference type="EMBL" id="MDN3689724.1"/>
    </source>
</evidence>
<comment type="caution">
    <text evidence="2">The sequence shown here is derived from an EMBL/GenBank/DDBJ whole genome shotgun (WGS) entry which is preliminary data.</text>
</comment>
<evidence type="ECO:0000256" key="1">
    <source>
        <dbReference type="SAM" id="Phobius"/>
    </source>
</evidence>
<organism evidence="2 3">
    <name type="scientific">Cyclobacterium jeungdonense</name>
    <dbReference type="NCBI Taxonomy" id="708087"/>
    <lineage>
        <taxon>Bacteria</taxon>
        <taxon>Pseudomonadati</taxon>
        <taxon>Bacteroidota</taxon>
        <taxon>Cytophagia</taxon>
        <taxon>Cytophagales</taxon>
        <taxon>Cyclobacteriaceae</taxon>
        <taxon>Cyclobacterium</taxon>
    </lineage>
</organism>
<reference evidence="3" key="1">
    <citation type="journal article" date="2019" name="Int. J. Syst. Evol. Microbiol.">
        <title>The Global Catalogue of Microorganisms (GCM) 10K type strain sequencing project: providing services to taxonomists for standard genome sequencing and annotation.</title>
        <authorList>
            <consortium name="The Broad Institute Genomics Platform"/>
            <consortium name="The Broad Institute Genome Sequencing Center for Infectious Disease"/>
            <person name="Wu L."/>
            <person name="Ma J."/>
        </authorList>
    </citation>
    <scope>NUCLEOTIDE SEQUENCE [LARGE SCALE GENOMIC DNA]</scope>
    <source>
        <strain evidence="3">CECT 7706</strain>
    </source>
</reference>
<keyword evidence="1" id="KW-1133">Transmembrane helix</keyword>
<keyword evidence="1" id="KW-0472">Membrane</keyword>
<dbReference type="Proteomes" id="UP001236663">
    <property type="component" value="Unassembled WGS sequence"/>
</dbReference>
<feature type="transmembrane region" description="Helical" evidence="1">
    <location>
        <begin position="29"/>
        <end position="52"/>
    </location>
</feature>
<gene>
    <name evidence="2" type="ORF">QWZ15_18005</name>
</gene>
<evidence type="ECO:0000313" key="3">
    <source>
        <dbReference type="Proteomes" id="UP001236663"/>
    </source>
</evidence>
<keyword evidence="3" id="KW-1185">Reference proteome</keyword>
<accession>A0ABT8CA98</accession>
<dbReference type="RefSeq" id="WP_163385457.1">
    <property type="nucleotide sequence ID" value="NZ_JAUFQS010000041.1"/>
</dbReference>
<sequence length="110" mass="12672">MDEALKRQSEELEQTLQKQLELLKQDSQVYAKVAGIAVLGGLLAVGSVKLFSRGRKSDESKKKSKKKKKRGFSFFRNIRNRLFWMAFDYGKARLVENFVANLGKEDESRK</sequence>
<keyword evidence="1" id="KW-0812">Transmembrane</keyword>
<dbReference type="EMBL" id="JAUFQS010000041">
    <property type="protein sequence ID" value="MDN3689724.1"/>
    <property type="molecule type" value="Genomic_DNA"/>
</dbReference>
<name>A0ABT8CA98_9BACT</name>